<dbReference type="Proteomes" id="UP001058271">
    <property type="component" value="Chromosome"/>
</dbReference>
<evidence type="ECO:0000313" key="2">
    <source>
        <dbReference type="Proteomes" id="UP001058271"/>
    </source>
</evidence>
<accession>A0ABY5ZE48</accession>
<name>A0ABY5ZE48_9ACTN</name>
<sequence length="80" mass="8382">MLIDGDPAGRAALWAGARGDDTAVAASCLRLLATVEPAASVERAVATLDPDTFTARADRLRADPSGKVRRHLLTCRPAVL</sequence>
<evidence type="ECO:0000313" key="1">
    <source>
        <dbReference type="EMBL" id="UWZ39223.1"/>
    </source>
</evidence>
<dbReference type="EMBL" id="CP073721">
    <property type="protein sequence ID" value="UWZ39223.1"/>
    <property type="molecule type" value="Genomic_DNA"/>
</dbReference>
<organism evidence="1 2">
    <name type="scientific">Dactylosporangium roseum</name>
    <dbReference type="NCBI Taxonomy" id="47989"/>
    <lineage>
        <taxon>Bacteria</taxon>
        <taxon>Bacillati</taxon>
        <taxon>Actinomycetota</taxon>
        <taxon>Actinomycetes</taxon>
        <taxon>Micromonosporales</taxon>
        <taxon>Micromonosporaceae</taxon>
        <taxon>Dactylosporangium</taxon>
    </lineage>
</organism>
<protein>
    <submittedName>
        <fullName evidence="1">Uncharacterized protein</fullName>
    </submittedName>
</protein>
<gene>
    <name evidence="1" type="ORF">Drose_13890</name>
</gene>
<reference evidence="1" key="1">
    <citation type="submission" date="2021-04" db="EMBL/GenBank/DDBJ databases">
        <title>Biosynthetic gene clusters of Dactylosporangioum roseum.</title>
        <authorList>
            <person name="Hartkoorn R.C."/>
            <person name="Beaudoing E."/>
            <person name="Hot D."/>
            <person name="Moureu S."/>
        </authorList>
    </citation>
    <scope>NUCLEOTIDE SEQUENCE</scope>
    <source>
        <strain evidence="1">NRRL B-16295</strain>
    </source>
</reference>
<keyword evidence="2" id="KW-1185">Reference proteome</keyword>
<proteinExistence type="predicted"/>
<dbReference type="RefSeq" id="WP_260728624.1">
    <property type="nucleotide sequence ID" value="NZ_BAAABS010000015.1"/>
</dbReference>